<evidence type="ECO:0000259" key="1">
    <source>
        <dbReference type="Pfam" id="PF07727"/>
    </source>
</evidence>
<gene>
    <name evidence="2" type="ORF">PHPALM_3104</name>
</gene>
<dbReference type="AlphaFoldDB" id="A0A2P4YNC7"/>
<evidence type="ECO:0000313" key="2">
    <source>
        <dbReference type="EMBL" id="POM79276.1"/>
    </source>
</evidence>
<name>A0A2P4YNC7_9STRA</name>
<evidence type="ECO:0000313" key="3">
    <source>
        <dbReference type="Proteomes" id="UP000237271"/>
    </source>
</evidence>
<reference evidence="2 3" key="1">
    <citation type="journal article" date="2017" name="Genome Biol. Evol.">
        <title>Phytophthora megakarya and P. palmivora, closely related causal agents of cacao black pod rot, underwent increases in genome sizes and gene numbers by different mechanisms.</title>
        <authorList>
            <person name="Ali S.S."/>
            <person name="Shao J."/>
            <person name="Lary D.J."/>
            <person name="Kronmiller B."/>
            <person name="Shen D."/>
            <person name="Strem M.D."/>
            <person name="Amoako-Attah I."/>
            <person name="Akrofi A.Y."/>
            <person name="Begoude B.A."/>
            <person name="Ten Hoopen G.M."/>
            <person name="Coulibaly K."/>
            <person name="Kebe B.I."/>
            <person name="Melnick R.L."/>
            <person name="Guiltinan M.J."/>
            <person name="Tyler B.M."/>
            <person name="Meinhardt L.W."/>
            <person name="Bailey B.A."/>
        </authorList>
    </citation>
    <scope>NUCLEOTIDE SEQUENCE [LARGE SCALE GENOMIC DNA]</scope>
    <source>
        <strain evidence="3">sbr112.9</strain>
    </source>
</reference>
<accession>A0A2P4YNC7</accession>
<dbReference type="OrthoDB" id="127696at2759"/>
<sequence>MGNKNVPLARVDAVVLVDPKHYREAMRYPRVEKWKEAMRTESLEHNDTWEQVYGVDYTLTFSAVLEMISGKVILAVSRVGRALGVKDKREHALRLKKGLYGLKQSGRLWNWMLHKLLLSVGLCQCYMDSCLYINHEADGKTLVGIYVDDVLVTGTSVKKVDSLVGGLLWIARCTRPDIAFAVHRVTRHSHAHEREIGA</sequence>
<dbReference type="InterPro" id="IPR043502">
    <property type="entry name" value="DNA/RNA_pol_sf"/>
</dbReference>
<dbReference type="Proteomes" id="UP000237271">
    <property type="component" value="Unassembled WGS sequence"/>
</dbReference>
<dbReference type="Pfam" id="PF07727">
    <property type="entry name" value="RVT_2"/>
    <property type="match status" value="1"/>
</dbReference>
<feature type="domain" description="Reverse transcriptase Ty1/copia-type" evidence="1">
    <location>
        <begin position="87"/>
        <end position="162"/>
    </location>
</feature>
<comment type="caution">
    <text evidence="2">The sequence shown here is derived from an EMBL/GenBank/DDBJ whole genome shotgun (WGS) entry which is preliminary data.</text>
</comment>
<protein>
    <submittedName>
        <fullName evidence="2">Retrotransposon Tca5 Polyprotein</fullName>
    </submittedName>
</protein>
<keyword evidence="3" id="KW-1185">Reference proteome</keyword>
<dbReference type="InterPro" id="IPR013103">
    <property type="entry name" value="RVT_2"/>
</dbReference>
<organism evidence="2 3">
    <name type="scientific">Phytophthora palmivora</name>
    <dbReference type="NCBI Taxonomy" id="4796"/>
    <lineage>
        <taxon>Eukaryota</taxon>
        <taxon>Sar</taxon>
        <taxon>Stramenopiles</taxon>
        <taxon>Oomycota</taxon>
        <taxon>Peronosporomycetes</taxon>
        <taxon>Peronosporales</taxon>
        <taxon>Peronosporaceae</taxon>
        <taxon>Phytophthora</taxon>
    </lineage>
</organism>
<dbReference type="EMBL" id="NCKW01001818">
    <property type="protein sequence ID" value="POM79276.1"/>
    <property type="molecule type" value="Genomic_DNA"/>
</dbReference>
<proteinExistence type="predicted"/>
<dbReference type="SUPFAM" id="SSF56672">
    <property type="entry name" value="DNA/RNA polymerases"/>
    <property type="match status" value="1"/>
</dbReference>